<dbReference type="NCBIfam" id="NF033218">
    <property type="entry name" value="anchor_AmaP"/>
    <property type="match status" value="1"/>
</dbReference>
<proteinExistence type="predicted"/>
<reference evidence="2 3" key="1">
    <citation type="submission" date="2017-11" db="EMBL/GenBank/DDBJ databases">
        <title>Draft genome of Arthrobacter agilis strain UMCV2, a plant growth-promoting rhizobacterium and biocontrol capacity of phytopathogenic fungi.</title>
        <authorList>
            <person name="Martinez-Camara R."/>
            <person name="Santoyo G."/>
            <person name="Moreno-Hagelsieb G."/>
            <person name="Valencia-Cantero E."/>
        </authorList>
    </citation>
    <scope>NUCLEOTIDE SEQUENCE [LARGE SCALE GENOMIC DNA]</scope>
    <source>
        <strain evidence="2 3">UMCV2</strain>
    </source>
</reference>
<evidence type="ECO:0008006" key="4">
    <source>
        <dbReference type="Google" id="ProtNLM"/>
    </source>
</evidence>
<keyword evidence="1" id="KW-0472">Membrane</keyword>
<dbReference type="RefSeq" id="WP_208739369.1">
    <property type="nucleotide sequence ID" value="NZ_CP024915.1"/>
</dbReference>
<sequence>MRHTPGRLNRVWLTIIGIILLVGGGLATSIGLGLLEGVAVGGLRAPASDQPVLVLTARTQLLPIALIGAGVVVGIFAVLWLLAQIPRKHGASTLKIEDPDSRGLTVLKPTLLEGAISDRVAELHDVTGARTVVRGSSRTPDITVRVTASAHADIPSVLADVEQRVTSDVRDALGQQPAALAIEVEIRTDPKKDTSVTFSADALSA</sequence>
<protein>
    <recommendedName>
        <fullName evidence="4">Alkaline shock response membrane anchor protein AmaP</fullName>
    </recommendedName>
</protein>
<feature type="transmembrane region" description="Helical" evidence="1">
    <location>
        <begin position="12"/>
        <end position="35"/>
    </location>
</feature>
<keyword evidence="1" id="KW-1133">Transmembrane helix</keyword>
<dbReference type="Proteomes" id="UP000239187">
    <property type="component" value="Chromosome"/>
</dbReference>
<accession>A0A2L0UG42</accession>
<dbReference type="EMBL" id="CP024915">
    <property type="protein sequence ID" value="AUZ88224.1"/>
    <property type="molecule type" value="Genomic_DNA"/>
</dbReference>
<organism evidence="2 3">
    <name type="scientific">Arthrobacter agilis</name>
    <dbReference type="NCBI Taxonomy" id="37921"/>
    <lineage>
        <taxon>Bacteria</taxon>
        <taxon>Bacillati</taxon>
        <taxon>Actinomycetota</taxon>
        <taxon>Actinomycetes</taxon>
        <taxon>Micrococcales</taxon>
        <taxon>Micrococcaceae</taxon>
        <taxon>Arthrobacter</taxon>
    </lineage>
</organism>
<name>A0A2L0UG42_9MICC</name>
<evidence type="ECO:0000313" key="2">
    <source>
        <dbReference type="EMBL" id="AUZ88224.1"/>
    </source>
</evidence>
<gene>
    <name evidence="2" type="ORF">CVO76_11685</name>
</gene>
<keyword evidence="1" id="KW-0812">Transmembrane</keyword>
<evidence type="ECO:0000313" key="3">
    <source>
        <dbReference type="Proteomes" id="UP000239187"/>
    </source>
</evidence>
<evidence type="ECO:0000256" key="1">
    <source>
        <dbReference type="SAM" id="Phobius"/>
    </source>
</evidence>
<feature type="transmembrane region" description="Helical" evidence="1">
    <location>
        <begin position="61"/>
        <end position="83"/>
    </location>
</feature>
<dbReference type="AlphaFoldDB" id="A0A2L0UG42"/>